<keyword evidence="1 2" id="KW-0808">Transferase</keyword>
<gene>
    <name evidence="2" type="ORF">SAMN03080599_01905</name>
</gene>
<dbReference type="InterPro" id="IPR044855">
    <property type="entry name" value="CoA-Trfase_III_dom3_sf"/>
</dbReference>
<keyword evidence="3" id="KW-1185">Reference proteome</keyword>
<dbReference type="AlphaFoldDB" id="A0A1G5S0N3"/>
<dbReference type="OrthoDB" id="9797653at2"/>
<evidence type="ECO:0000313" key="3">
    <source>
        <dbReference type="Proteomes" id="UP000199208"/>
    </source>
</evidence>
<organism evidence="2 3">
    <name type="scientific">Acidaminobacter hydrogenoformans DSM 2784</name>
    <dbReference type="NCBI Taxonomy" id="1120920"/>
    <lineage>
        <taxon>Bacteria</taxon>
        <taxon>Bacillati</taxon>
        <taxon>Bacillota</taxon>
        <taxon>Clostridia</taxon>
        <taxon>Peptostreptococcales</taxon>
        <taxon>Acidaminobacteraceae</taxon>
        <taxon>Acidaminobacter</taxon>
    </lineage>
</organism>
<dbReference type="PANTHER" id="PTHR48207">
    <property type="entry name" value="SUCCINATE--HYDROXYMETHYLGLUTARATE COA-TRANSFERASE"/>
    <property type="match status" value="1"/>
</dbReference>
<dbReference type="InterPro" id="IPR050483">
    <property type="entry name" value="CoA-transferase_III_domain"/>
</dbReference>
<evidence type="ECO:0000313" key="2">
    <source>
        <dbReference type="EMBL" id="SCZ79698.1"/>
    </source>
</evidence>
<dbReference type="STRING" id="1120920.SAMN03080599_01905"/>
<dbReference type="InterPro" id="IPR023606">
    <property type="entry name" value="CoA-Trfase_III_dom_1_sf"/>
</dbReference>
<sequence length="395" mass="42954">MNQALEGIKVLDLTRVLAGPYCTMVLADMGAEVIKVEEPGKGDDSRHFGPYVNGESAYFMSINRNKHSVTMNLKHELAKKEFLKLVAQVDVVTENFKPGTMEKLGLGYEELKKVNPRLIYAATSGFGHSGPYSKRPAYDGVVQAMGGIMSITGQKGGKPTRVGPSVGDIMAGLFTAIGILGAIRYRDQHGVGQKVDVAMLDCQVAVLENAISRYFVNGVSPKPEGNRHASIVPFEPFDTHDGEIMIAVGNDNIWKSFCAQIGRPELVDHELFSTNPLRSKNYDALRPVIAEAVAQKSTAQWQEIFDANGVPNGPINTIEMVVADPQVNHREMIVEVSHPVAEKVKIPGVPIKMSETQGTVRRAAPVLGADTAEILKRMNGLTDQEIEMLFSEGAV</sequence>
<dbReference type="RefSeq" id="WP_092590858.1">
    <property type="nucleotide sequence ID" value="NZ_FMWL01000008.1"/>
</dbReference>
<protein>
    <submittedName>
        <fullName evidence="2">CoA:oxalate CoA-transferase</fullName>
    </submittedName>
</protein>
<evidence type="ECO:0000256" key="1">
    <source>
        <dbReference type="ARBA" id="ARBA00022679"/>
    </source>
</evidence>
<dbReference type="Pfam" id="PF02515">
    <property type="entry name" value="CoA_transf_3"/>
    <property type="match status" value="1"/>
</dbReference>
<proteinExistence type="predicted"/>
<dbReference type="Gene3D" id="3.40.50.10540">
    <property type="entry name" value="Crotonobetainyl-coa:carnitine coa-transferase, domain 1"/>
    <property type="match status" value="1"/>
</dbReference>
<dbReference type="GO" id="GO:0008410">
    <property type="term" value="F:CoA-transferase activity"/>
    <property type="evidence" value="ECO:0007669"/>
    <property type="project" value="TreeGrafter"/>
</dbReference>
<dbReference type="Gene3D" id="3.30.1540.10">
    <property type="entry name" value="formyl-coa transferase, domain 3"/>
    <property type="match status" value="1"/>
</dbReference>
<dbReference type="PANTHER" id="PTHR48207:SF3">
    <property type="entry name" value="SUCCINATE--HYDROXYMETHYLGLUTARATE COA-TRANSFERASE"/>
    <property type="match status" value="1"/>
</dbReference>
<reference evidence="2 3" key="1">
    <citation type="submission" date="2016-10" db="EMBL/GenBank/DDBJ databases">
        <authorList>
            <person name="de Groot N.N."/>
        </authorList>
    </citation>
    <scope>NUCLEOTIDE SEQUENCE [LARGE SCALE GENOMIC DNA]</scope>
    <source>
        <strain evidence="2 3">DSM 2784</strain>
    </source>
</reference>
<dbReference type="SUPFAM" id="SSF89796">
    <property type="entry name" value="CoA-transferase family III (CaiB/BaiF)"/>
    <property type="match status" value="1"/>
</dbReference>
<dbReference type="EMBL" id="FMWL01000008">
    <property type="protein sequence ID" value="SCZ79698.1"/>
    <property type="molecule type" value="Genomic_DNA"/>
</dbReference>
<accession>A0A1G5S0N3</accession>
<dbReference type="Proteomes" id="UP000199208">
    <property type="component" value="Unassembled WGS sequence"/>
</dbReference>
<name>A0A1G5S0N3_9FIRM</name>
<dbReference type="InterPro" id="IPR003673">
    <property type="entry name" value="CoA-Trfase_fam_III"/>
</dbReference>